<feature type="chain" id="PRO_5014830550" description="Lipoprotein" evidence="2">
    <location>
        <begin position="26"/>
        <end position="235"/>
    </location>
</feature>
<feature type="compositionally biased region" description="Low complexity" evidence="1">
    <location>
        <begin position="76"/>
        <end position="107"/>
    </location>
</feature>
<dbReference type="EMBL" id="CP020991">
    <property type="protein sequence ID" value="AUO19405.1"/>
    <property type="molecule type" value="Genomic_DNA"/>
</dbReference>
<dbReference type="GeneID" id="98062646"/>
<evidence type="ECO:0000256" key="2">
    <source>
        <dbReference type="SAM" id="SignalP"/>
    </source>
</evidence>
<accession>A0A2K9P2B4</accession>
<evidence type="ECO:0008006" key="5">
    <source>
        <dbReference type="Google" id="ProtNLM"/>
    </source>
</evidence>
<keyword evidence="4" id="KW-1185">Reference proteome</keyword>
<dbReference type="KEGG" id="mpec:B9O19_01244"/>
<sequence length="235" mass="25295">MKNKKLLKAGLVTAAVVLSCSMLFGCGNDKPKDSKPESSASAKHEAEGETTTSKFSGDKKSASPEKRVQTTQRPYSSSSPGSADSGTNNKTGSSSVSNNSVPSQSQSELDDAESFLNSGMYTDAREMLNSIDKSGLSDSQLTQYESIESRLENHENSGGSSSSGYTPQEAVKIVEDHYGITINYDTNGLQLQTNSGGTEYYQLQIELKNENLRKIVNVYKNGEIEEISSEPLAYG</sequence>
<feature type="compositionally biased region" description="Basic and acidic residues" evidence="1">
    <location>
        <begin position="29"/>
        <end position="47"/>
    </location>
</feature>
<keyword evidence="2" id="KW-0732">Signal</keyword>
<proteinExistence type="predicted"/>
<dbReference type="Proteomes" id="UP000235589">
    <property type="component" value="Chromosome"/>
</dbReference>
<gene>
    <name evidence="3" type="ORF">B9O19_01244</name>
</gene>
<reference evidence="3 4" key="1">
    <citation type="submission" date="2017-04" db="EMBL/GenBank/DDBJ databases">
        <title>Monoglobus pectinilyticus 14 draft genome.</title>
        <authorList>
            <person name="Kim C."/>
            <person name="Rosendale D.I."/>
            <person name="Kelly W.J."/>
            <person name="Tannock G.W."/>
            <person name="Patchett M.L."/>
            <person name="Jordens J.Z."/>
        </authorList>
    </citation>
    <scope>NUCLEOTIDE SEQUENCE [LARGE SCALE GENOMIC DNA]</scope>
    <source>
        <strain evidence="3 4">14</strain>
    </source>
</reference>
<dbReference type="AlphaFoldDB" id="A0A2K9P2B4"/>
<evidence type="ECO:0000313" key="3">
    <source>
        <dbReference type="EMBL" id="AUO19405.1"/>
    </source>
</evidence>
<organism evidence="3 4">
    <name type="scientific">Monoglobus pectinilyticus</name>
    <dbReference type="NCBI Taxonomy" id="1981510"/>
    <lineage>
        <taxon>Bacteria</taxon>
        <taxon>Bacillati</taxon>
        <taxon>Bacillota</taxon>
        <taxon>Clostridia</taxon>
        <taxon>Monoglobales</taxon>
        <taxon>Monoglobaceae</taxon>
        <taxon>Monoglobus</taxon>
    </lineage>
</organism>
<feature type="compositionally biased region" description="Basic and acidic residues" evidence="1">
    <location>
        <begin position="56"/>
        <end position="68"/>
    </location>
</feature>
<feature type="region of interest" description="Disordered" evidence="1">
    <location>
        <begin position="26"/>
        <end position="110"/>
    </location>
</feature>
<protein>
    <recommendedName>
        <fullName evidence="5">Lipoprotein</fullName>
    </recommendedName>
</protein>
<dbReference type="PROSITE" id="PS51257">
    <property type="entry name" value="PROKAR_LIPOPROTEIN"/>
    <property type="match status" value="1"/>
</dbReference>
<feature type="signal peptide" evidence="2">
    <location>
        <begin position="1"/>
        <end position="25"/>
    </location>
</feature>
<dbReference type="RefSeq" id="WP_102365612.1">
    <property type="nucleotide sequence ID" value="NZ_CP020991.1"/>
</dbReference>
<evidence type="ECO:0000313" key="4">
    <source>
        <dbReference type="Proteomes" id="UP000235589"/>
    </source>
</evidence>
<evidence type="ECO:0000256" key="1">
    <source>
        <dbReference type="SAM" id="MobiDB-lite"/>
    </source>
</evidence>
<name>A0A2K9P2B4_9FIRM</name>